<reference evidence="1" key="1">
    <citation type="journal article" date="2020" name="Stud. Mycol.">
        <title>101 Dothideomycetes genomes: a test case for predicting lifestyles and emergence of pathogens.</title>
        <authorList>
            <person name="Haridas S."/>
            <person name="Albert R."/>
            <person name="Binder M."/>
            <person name="Bloem J."/>
            <person name="Labutti K."/>
            <person name="Salamov A."/>
            <person name="Andreopoulos B."/>
            <person name="Baker S."/>
            <person name="Barry K."/>
            <person name="Bills G."/>
            <person name="Bluhm B."/>
            <person name="Cannon C."/>
            <person name="Castanera R."/>
            <person name="Culley D."/>
            <person name="Daum C."/>
            <person name="Ezra D."/>
            <person name="Gonzalez J."/>
            <person name="Henrissat B."/>
            <person name="Kuo A."/>
            <person name="Liang C."/>
            <person name="Lipzen A."/>
            <person name="Lutzoni F."/>
            <person name="Magnuson J."/>
            <person name="Mondo S."/>
            <person name="Nolan M."/>
            <person name="Ohm R."/>
            <person name="Pangilinan J."/>
            <person name="Park H.-J."/>
            <person name="Ramirez L."/>
            <person name="Alfaro M."/>
            <person name="Sun H."/>
            <person name="Tritt A."/>
            <person name="Yoshinaga Y."/>
            <person name="Zwiers L.-H."/>
            <person name="Turgeon B."/>
            <person name="Goodwin S."/>
            <person name="Spatafora J."/>
            <person name="Crous P."/>
            <person name="Grigoriev I."/>
        </authorList>
    </citation>
    <scope>NUCLEOTIDE SEQUENCE</scope>
    <source>
        <strain evidence="1">CBS 101060</strain>
    </source>
</reference>
<protein>
    <submittedName>
        <fullName evidence="1">Uncharacterized protein</fullName>
    </submittedName>
</protein>
<gene>
    <name evidence="1" type="ORF">M501DRAFT_1001048</name>
</gene>
<dbReference type="Proteomes" id="UP000799429">
    <property type="component" value="Unassembled WGS sequence"/>
</dbReference>
<evidence type="ECO:0000313" key="2">
    <source>
        <dbReference type="Proteomes" id="UP000799429"/>
    </source>
</evidence>
<organism evidence="1 2">
    <name type="scientific">Patellaria atrata CBS 101060</name>
    <dbReference type="NCBI Taxonomy" id="1346257"/>
    <lineage>
        <taxon>Eukaryota</taxon>
        <taxon>Fungi</taxon>
        <taxon>Dikarya</taxon>
        <taxon>Ascomycota</taxon>
        <taxon>Pezizomycotina</taxon>
        <taxon>Dothideomycetes</taxon>
        <taxon>Dothideomycetes incertae sedis</taxon>
        <taxon>Patellariales</taxon>
        <taxon>Patellariaceae</taxon>
        <taxon>Patellaria</taxon>
    </lineage>
</organism>
<proteinExistence type="predicted"/>
<dbReference type="AlphaFoldDB" id="A0A9P4VS78"/>
<feature type="non-terminal residue" evidence="1">
    <location>
        <position position="89"/>
    </location>
</feature>
<dbReference type="OrthoDB" id="5017987at2759"/>
<comment type="caution">
    <text evidence="1">The sequence shown here is derived from an EMBL/GenBank/DDBJ whole genome shotgun (WGS) entry which is preliminary data.</text>
</comment>
<sequence length="89" mass="9971">MGHAGPEAIKHLTTDVVGAEIDGRGLSTIECEVCAVSKATEIISRRPLDEPATRIFQRVSYDIVSFPPGYNGHRYLSHYHCDYSHWIDL</sequence>
<name>A0A9P4VS78_9PEZI</name>
<evidence type="ECO:0000313" key="1">
    <source>
        <dbReference type="EMBL" id="KAF2841768.1"/>
    </source>
</evidence>
<dbReference type="EMBL" id="MU006091">
    <property type="protein sequence ID" value="KAF2841768.1"/>
    <property type="molecule type" value="Genomic_DNA"/>
</dbReference>
<accession>A0A9P4VS78</accession>
<keyword evidence="2" id="KW-1185">Reference proteome</keyword>